<organism evidence="4 5">
    <name type="scientific">Cordyceps militaris (strain CM01)</name>
    <name type="common">Caterpillar fungus</name>
    <dbReference type="NCBI Taxonomy" id="983644"/>
    <lineage>
        <taxon>Eukaryota</taxon>
        <taxon>Fungi</taxon>
        <taxon>Dikarya</taxon>
        <taxon>Ascomycota</taxon>
        <taxon>Pezizomycotina</taxon>
        <taxon>Sordariomycetes</taxon>
        <taxon>Hypocreomycetidae</taxon>
        <taxon>Hypocreales</taxon>
        <taxon>Cordycipitaceae</taxon>
        <taxon>Cordyceps</taxon>
    </lineage>
</organism>
<evidence type="ECO:0000313" key="4">
    <source>
        <dbReference type="EMBL" id="EGX90920.1"/>
    </source>
</evidence>
<dbReference type="OrthoDB" id="5054775at2759"/>
<dbReference type="EMBL" id="JH126402">
    <property type="protein sequence ID" value="EGX90920.1"/>
    <property type="molecule type" value="Genomic_DNA"/>
</dbReference>
<feature type="region of interest" description="Disordered" evidence="1">
    <location>
        <begin position="1"/>
        <end position="33"/>
    </location>
</feature>
<dbReference type="InParanoid" id="G3JHL2"/>
<feature type="domain" description="Nitrogen regulatory protein areA GATA-like" evidence="2">
    <location>
        <begin position="191"/>
        <end position="215"/>
    </location>
</feature>
<dbReference type="InterPro" id="IPR053043">
    <property type="entry name" value="Ras-cAMP_regulatory"/>
</dbReference>
<dbReference type="VEuPathDB" id="FungiDB:CCM_05076"/>
<reference evidence="4 5" key="1">
    <citation type="journal article" date="2011" name="Genome Biol.">
        <title>Genome sequence of the insect pathogenic fungus Cordyceps militaris, a valued traditional Chinese medicine.</title>
        <authorList>
            <person name="Zheng P."/>
            <person name="Xia Y."/>
            <person name="Xiao G."/>
            <person name="Xiong C."/>
            <person name="Hu X."/>
            <person name="Zhang S."/>
            <person name="Zheng H."/>
            <person name="Huang Y."/>
            <person name="Zhou Y."/>
            <person name="Wang S."/>
            <person name="Zhao G.P."/>
            <person name="Liu X."/>
            <person name="St Leger R.J."/>
            <person name="Wang C."/>
        </authorList>
    </citation>
    <scope>NUCLEOTIDE SEQUENCE [LARGE SCALE GENOMIC DNA]</scope>
    <source>
        <strain evidence="4 5">CM01</strain>
    </source>
</reference>
<dbReference type="GO" id="GO:0006808">
    <property type="term" value="P:regulation of nitrogen utilization"/>
    <property type="evidence" value="ECO:0007669"/>
    <property type="project" value="TreeGrafter"/>
</dbReference>
<feature type="compositionally biased region" description="Polar residues" evidence="1">
    <location>
        <begin position="375"/>
        <end position="385"/>
    </location>
</feature>
<dbReference type="HOGENOM" id="CLU_025004_1_0_1"/>
<dbReference type="PANTHER" id="PTHR28014">
    <property type="entry name" value="NEGATIVE REGULATOR OF RAS-CAMP PATHWAY"/>
    <property type="match status" value="1"/>
</dbReference>
<dbReference type="RefSeq" id="XP_006670285.1">
    <property type="nucleotide sequence ID" value="XM_006670222.1"/>
</dbReference>
<dbReference type="InterPro" id="IPR013860">
    <property type="entry name" value="AreA_GATA"/>
</dbReference>
<evidence type="ECO:0000259" key="2">
    <source>
        <dbReference type="Pfam" id="PF08550"/>
    </source>
</evidence>
<dbReference type="STRING" id="983644.G3JHL2"/>
<dbReference type="GO" id="GO:0005737">
    <property type="term" value="C:cytoplasm"/>
    <property type="evidence" value="ECO:0007669"/>
    <property type="project" value="TreeGrafter"/>
</dbReference>
<dbReference type="GO" id="GO:0000122">
    <property type="term" value="P:negative regulation of transcription by RNA polymerase II"/>
    <property type="evidence" value="ECO:0007669"/>
    <property type="project" value="TreeGrafter"/>
</dbReference>
<feature type="region of interest" description="Disordered" evidence="1">
    <location>
        <begin position="571"/>
        <end position="595"/>
    </location>
</feature>
<dbReference type="GO" id="GO:0031930">
    <property type="term" value="P:mitochondria-nucleus signaling pathway"/>
    <property type="evidence" value="ECO:0007669"/>
    <property type="project" value="TreeGrafter"/>
</dbReference>
<evidence type="ECO:0000313" key="5">
    <source>
        <dbReference type="Proteomes" id="UP000001610"/>
    </source>
</evidence>
<dbReference type="KEGG" id="cmt:CCM_05076"/>
<dbReference type="PANTHER" id="PTHR28014:SF1">
    <property type="entry name" value="NEGATIVE REGULATOR OF RAS-CAMP PATHWAY"/>
    <property type="match status" value="1"/>
</dbReference>
<feature type="region of interest" description="Disordered" evidence="1">
    <location>
        <begin position="746"/>
        <end position="765"/>
    </location>
</feature>
<dbReference type="Pfam" id="PF08550">
    <property type="entry name" value="GATA_AreA"/>
    <property type="match status" value="1"/>
</dbReference>
<gene>
    <name evidence="4" type="ORF">CCM_05076</name>
</gene>
<dbReference type="AlphaFoldDB" id="G3JHL2"/>
<evidence type="ECO:0000259" key="3">
    <source>
        <dbReference type="Pfam" id="PF11702"/>
    </source>
</evidence>
<feature type="region of interest" description="Disordered" evidence="1">
    <location>
        <begin position="222"/>
        <end position="261"/>
    </location>
</feature>
<accession>G3JHL2</accession>
<feature type="compositionally biased region" description="Polar residues" evidence="1">
    <location>
        <begin position="442"/>
        <end position="457"/>
    </location>
</feature>
<feature type="compositionally biased region" description="Basic and acidic residues" evidence="1">
    <location>
        <begin position="752"/>
        <end position="765"/>
    </location>
</feature>
<dbReference type="OMA" id="NGYHSKG"/>
<feature type="region of interest" description="Disordered" evidence="1">
    <location>
        <begin position="333"/>
        <end position="520"/>
    </location>
</feature>
<evidence type="ECO:0000256" key="1">
    <source>
        <dbReference type="SAM" id="MobiDB-lite"/>
    </source>
</evidence>
<dbReference type="Proteomes" id="UP000001610">
    <property type="component" value="Unassembled WGS sequence"/>
</dbReference>
<feature type="domain" description="DUF3295" evidence="3">
    <location>
        <begin position="382"/>
        <end position="711"/>
    </location>
</feature>
<dbReference type="GeneID" id="18167096"/>
<dbReference type="InterPro" id="IPR021711">
    <property type="entry name" value="DUF3295"/>
</dbReference>
<sequence>MPKSTASPSGPGRGCFGHCTPPHTQATPAARGGPVGTYLEQLLPLPPPPTALHAIDSTNPPRLLHYRFTLNAHSPATHLAALITNTANQTQQTAVSLALVTNDHSTRSALRHATPAFSPPHIAHTEHHGNTTTTMPHRLDTHVLTVDANVIHKVDTANPANLYSMWTGKHPTGPVCASTPSFTHADLQPAVFSRCADSLEQGRRLENLSWRLWQREQLVENEKRQDDAADAAADAATTSNTKPLAASWRPQDLPQLSGSVDSLVDDDATEFVSESAPLEILRPRIRRLDSTSSRGRRDRHISSDDFKQMVVSIVNDTAPLSAPIATSPLTILKKSPAPAPAPMPTEPITTMATQPKPAADTRVPAPSVPVRDSFPQPSQAGSVNASIPEPEASPAHQPVAQKKAPAKFALGGSCSSSEQGTSVDMSKSSLMPPPKKTMFQIGGSSESASTKKNTQPSKAVIGQKMKQAIIPTSRDAQLQAESAIDSDTEDDYVDESAIDDDDDDSSEWEDSVEDSGKSSVDDKFFQRIESKANLVSRPSLITLMLAQNERQKHLSNQASHSASAILRSRAGPSAPTLAASPNDSDEGPLMMKGMRPSNLKPIIEVPRSSAQPIAAPTNYVHAQVALSARTTRRNMLSTELTESLRRHLLWERQQKTSTANAVLKRRHTSQDVANLRQFPEKPCMKQSEDANASSWNQYFNKDTFDGYHSKALIEAVGIHVRPVFSTAIYVPMGNLEGPVLGGSIMGESVQKAPREEEAKKNREGG</sequence>
<name>G3JHL2_CORMM</name>
<protein>
    <submittedName>
        <fullName evidence="4">Uncharacterized protein</fullName>
    </submittedName>
</protein>
<feature type="domain" description="DUF3295" evidence="3">
    <location>
        <begin position="251"/>
        <end position="362"/>
    </location>
</feature>
<dbReference type="Pfam" id="PF11702">
    <property type="entry name" value="DUF3295"/>
    <property type="match status" value="2"/>
</dbReference>
<proteinExistence type="predicted"/>
<keyword evidence="5" id="KW-1185">Reference proteome</keyword>
<dbReference type="eggNOG" id="ENOG502SAS5">
    <property type="taxonomic scope" value="Eukaryota"/>
</dbReference>
<feature type="compositionally biased region" description="Acidic residues" evidence="1">
    <location>
        <begin position="484"/>
        <end position="513"/>
    </location>
</feature>
<feature type="compositionally biased region" description="Polar residues" evidence="1">
    <location>
        <begin position="413"/>
        <end position="429"/>
    </location>
</feature>